<evidence type="ECO:0000313" key="9">
    <source>
        <dbReference type="EMBL" id="SQH74379.1"/>
    </source>
</evidence>
<dbReference type="Gene3D" id="2.40.170.20">
    <property type="entry name" value="TonB-dependent receptor, beta-barrel domain"/>
    <property type="match status" value="1"/>
</dbReference>
<keyword evidence="7" id="KW-0998">Cell outer membrane</keyword>
<reference evidence="10" key="1">
    <citation type="submission" date="2018-06" db="EMBL/GenBank/DDBJ databases">
        <authorList>
            <person name="Cea G.-C."/>
            <person name="William W."/>
        </authorList>
    </citation>
    <scope>NUCLEOTIDE SEQUENCE [LARGE SCALE GENOMIC DNA]</scope>
    <source>
        <strain evidence="10">DB21MT-2</strain>
    </source>
</reference>
<evidence type="ECO:0000256" key="3">
    <source>
        <dbReference type="ARBA" id="ARBA00022452"/>
    </source>
</evidence>
<evidence type="ECO:0000256" key="4">
    <source>
        <dbReference type="ARBA" id="ARBA00022692"/>
    </source>
</evidence>
<evidence type="ECO:0000256" key="1">
    <source>
        <dbReference type="ARBA" id="ARBA00004571"/>
    </source>
</evidence>
<keyword evidence="4" id="KW-0812">Transmembrane</keyword>
<dbReference type="EMBL" id="LS483452">
    <property type="protein sequence ID" value="SQH74379.1"/>
    <property type="molecule type" value="Genomic_DNA"/>
</dbReference>
<keyword evidence="2" id="KW-0813">Transport</keyword>
<dbReference type="OrthoDB" id="8670144at2"/>
<organism evidence="9 10">
    <name type="scientific">Shewanella benthica</name>
    <dbReference type="NCBI Taxonomy" id="43661"/>
    <lineage>
        <taxon>Bacteria</taxon>
        <taxon>Pseudomonadati</taxon>
        <taxon>Pseudomonadota</taxon>
        <taxon>Gammaproteobacteria</taxon>
        <taxon>Alteromonadales</taxon>
        <taxon>Shewanellaceae</taxon>
        <taxon>Shewanella</taxon>
    </lineage>
</organism>
<dbReference type="Pfam" id="PF00593">
    <property type="entry name" value="TonB_dep_Rec_b-barrel"/>
    <property type="match status" value="1"/>
</dbReference>
<dbReference type="Proteomes" id="UP000250123">
    <property type="component" value="Chromosome SHEWBE"/>
</dbReference>
<keyword evidence="9" id="KW-0675">Receptor</keyword>
<dbReference type="GO" id="GO:0009279">
    <property type="term" value="C:cell outer membrane"/>
    <property type="evidence" value="ECO:0007669"/>
    <property type="project" value="UniProtKB-SubCell"/>
</dbReference>
<dbReference type="RefSeq" id="WP_112351156.1">
    <property type="nucleotide sequence ID" value="NZ_LS483452.1"/>
</dbReference>
<sequence>MGLRYENFEIEVPAYQRYSRGILSEKQGDTLKYHKPLVNLGLVYSLNDSTDVFASFSQGYSHADMRMLRDMPVDSVAEFSADIPATQTNYYETGLRFNNQDLQGSLSFFYSDITDGYGYDYNVDAQISQRVAAVVVADEKVWGFEATLDYRINEAIKIGTSVSQSEGKRTNSETGVDYWMNGTKITQSRRRPMPIIDLTI</sequence>
<dbReference type="InterPro" id="IPR000531">
    <property type="entry name" value="Beta-barrel_TonB"/>
</dbReference>
<dbReference type="PANTHER" id="PTHR30069">
    <property type="entry name" value="TONB-DEPENDENT OUTER MEMBRANE RECEPTOR"/>
    <property type="match status" value="1"/>
</dbReference>
<keyword evidence="6" id="KW-0472">Membrane</keyword>
<evidence type="ECO:0000259" key="8">
    <source>
        <dbReference type="Pfam" id="PF00593"/>
    </source>
</evidence>
<dbReference type="AlphaFoldDB" id="A0A330LVU4"/>
<proteinExistence type="predicted"/>
<dbReference type="GO" id="GO:0015344">
    <property type="term" value="F:siderophore uptake transmembrane transporter activity"/>
    <property type="evidence" value="ECO:0007669"/>
    <property type="project" value="TreeGrafter"/>
</dbReference>
<keyword evidence="3" id="KW-1134">Transmembrane beta strand</keyword>
<comment type="subcellular location">
    <subcellularLocation>
        <location evidence="1">Cell outer membrane</location>
        <topology evidence="1">Multi-pass membrane protein</topology>
    </subcellularLocation>
</comment>
<evidence type="ECO:0000256" key="6">
    <source>
        <dbReference type="ARBA" id="ARBA00023136"/>
    </source>
</evidence>
<dbReference type="InterPro" id="IPR039426">
    <property type="entry name" value="TonB-dep_rcpt-like"/>
</dbReference>
<gene>
    <name evidence="9" type="ORF">SHEWBE_0390</name>
</gene>
<accession>A0A330LVU4</accession>
<feature type="domain" description="TonB-dependent receptor-like beta-barrel" evidence="8">
    <location>
        <begin position="2"/>
        <end position="169"/>
    </location>
</feature>
<dbReference type="KEGG" id="sbk:SHEWBE_0390"/>
<evidence type="ECO:0000256" key="5">
    <source>
        <dbReference type="ARBA" id="ARBA00023077"/>
    </source>
</evidence>
<dbReference type="SUPFAM" id="SSF56935">
    <property type="entry name" value="Porins"/>
    <property type="match status" value="1"/>
</dbReference>
<dbReference type="PANTHER" id="PTHR30069:SF42">
    <property type="entry name" value="FERRIC AEROBACTIN RECEPTOR"/>
    <property type="match status" value="1"/>
</dbReference>
<evidence type="ECO:0000256" key="7">
    <source>
        <dbReference type="ARBA" id="ARBA00023237"/>
    </source>
</evidence>
<evidence type="ECO:0000313" key="10">
    <source>
        <dbReference type="Proteomes" id="UP000250123"/>
    </source>
</evidence>
<dbReference type="InterPro" id="IPR036942">
    <property type="entry name" value="Beta-barrel_TonB_sf"/>
</dbReference>
<protein>
    <submittedName>
        <fullName evidence="9">Ferric aerobactin receptor</fullName>
    </submittedName>
</protein>
<evidence type="ECO:0000256" key="2">
    <source>
        <dbReference type="ARBA" id="ARBA00022448"/>
    </source>
</evidence>
<name>A0A330LVU4_9GAMM</name>
<dbReference type="GO" id="GO:0044718">
    <property type="term" value="P:siderophore transmembrane transport"/>
    <property type="evidence" value="ECO:0007669"/>
    <property type="project" value="TreeGrafter"/>
</dbReference>
<keyword evidence="5" id="KW-0798">TonB box</keyword>